<dbReference type="Pfam" id="PF25212">
    <property type="entry name" value="HVO_A0114"/>
    <property type="match status" value="1"/>
</dbReference>
<dbReference type="SUPFAM" id="SSF46785">
    <property type="entry name" value="Winged helix' DNA-binding domain"/>
    <property type="match status" value="1"/>
</dbReference>
<feature type="region of interest" description="Disordered" evidence="1">
    <location>
        <begin position="1"/>
        <end position="23"/>
    </location>
</feature>
<keyword evidence="3" id="KW-1185">Reference proteome</keyword>
<evidence type="ECO:0000256" key="1">
    <source>
        <dbReference type="SAM" id="MobiDB-lite"/>
    </source>
</evidence>
<organism evidence="2 3">
    <name type="scientific">Halopenitus persicus</name>
    <dbReference type="NCBI Taxonomy" id="1048396"/>
    <lineage>
        <taxon>Archaea</taxon>
        <taxon>Methanobacteriati</taxon>
        <taxon>Methanobacteriota</taxon>
        <taxon>Stenosarchaea group</taxon>
        <taxon>Halobacteria</taxon>
        <taxon>Halobacteriales</taxon>
        <taxon>Haloferacaceae</taxon>
        <taxon>Halopenitus</taxon>
    </lineage>
</organism>
<dbReference type="AlphaFoldDB" id="A0A1H3J1D6"/>
<accession>A0A1H3J1D6</accession>
<name>A0A1H3J1D6_9EURY</name>
<dbReference type="InterPro" id="IPR036388">
    <property type="entry name" value="WH-like_DNA-bd_sf"/>
</dbReference>
<evidence type="ECO:0000313" key="3">
    <source>
        <dbReference type="Proteomes" id="UP000199079"/>
    </source>
</evidence>
<evidence type="ECO:0000313" key="2">
    <source>
        <dbReference type="EMBL" id="SDY33395.1"/>
    </source>
</evidence>
<protein>
    <submittedName>
        <fullName evidence="2">Predicted transcriptional regulator</fullName>
    </submittedName>
</protein>
<dbReference type="InterPro" id="IPR036390">
    <property type="entry name" value="WH_DNA-bd_sf"/>
</dbReference>
<dbReference type="Proteomes" id="UP000199079">
    <property type="component" value="Unassembled WGS sequence"/>
</dbReference>
<dbReference type="RefSeq" id="WP_092732321.1">
    <property type="nucleotide sequence ID" value="NZ_FNPC01000004.1"/>
</dbReference>
<dbReference type="EMBL" id="FNPC01000004">
    <property type="protein sequence ID" value="SDY33395.1"/>
    <property type="molecule type" value="Genomic_DNA"/>
</dbReference>
<proteinExistence type="predicted"/>
<dbReference type="Gene3D" id="1.10.10.10">
    <property type="entry name" value="Winged helix-like DNA-binding domain superfamily/Winged helix DNA-binding domain"/>
    <property type="match status" value="1"/>
</dbReference>
<gene>
    <name evidence="2" type="ORF">SAMN05216564_104335</name>
</gene>
<sequence length="180" mass="20120">MTNDDKTDDDKTNDDKTNDDGIEVRDTAAANAIAGTDAEAGFLADRDPEAYPPVLRITSEPERDHRRDAIDRLERWEAGETVPHVINFQNPSDLRALLTDRRVELLRSVMAEQPESIRGLADRLDRDVKTVHDDLQVLAEYDIVHFEPDGRAKRPFVPYETIEVSLEISTPGSADDAAPA</sequence>
<reference evidence="3" key="1">
    <citation type="submission" date="2016-10" db="EMBL/GenBank/DDBJ databases">
        <authorList>
            <person name="Varghese N."/>
            <person name="Submissions S."/>
        </authorList>
    </citation>
    <scope>NUCLEOTIDE SEQUENCE [LARGE SCALE GENOMIC DNA]</scope>
    <source>
        <strain evidence="3">DC30,IBRC 10041,KCTC 4046</strain>
    </source>
</reference>